<proteinExistence type="predicted"/>
<evidence type="ECO:0000313" key="3">
    <source>
        <dbReference type="Proteomes" id="UP001489509"/>
    </source>
</evidence>
<dbReference type="Proteomes" id="UP001489509">
    <property type="component" value="Unassembled WGS sequence"/>
</dbReference>
<evidence type="ECO:0000259" key="1">
    <source>
        <dbReference type="Pfam" id="PF00149"/>
    </source>
</evidence>
<dbReference type="Gene3D" id="3.60.21.10">
    <property type="match status" value="1"/>
</dbReference>
<dbReference type="InterPro" id="IPR051158">
    <property type="entry name" value="Metallophosphoesterase_sf"/>
</dbReference>
<name>A0ABV1DW24_9FIRM</name>
<dbReference type="RefSeq" id="WP_349217506.1">
    <property type="nucleotide sequence ID" value="NZ_JBBMFD010000001.1"/>
</dbReference>
<dbReference type="InterPro" id="IPR004843">
    <property type="entry name" value="Calcineurin-like_PHP"/>
</dbReference>
<dbReference type="PANTHER" id="PTHR31302:SF22">
    <property type="entry name" value="PHOSPHOESTERASE"/>
    <property type="match status" value="1"/>
</dbReference>
<dbReference type="PIRSF" id="PIRSF033094">
    <property type="entry name" value="Pesterase_CT488"/>
    <property type="match status" value="1"/>
</dbReference>
<accession>A0ABV1DW24</accession>
<keyword evidence="3" id="KW-1185">Reference proteome</keyword>
<reference evidence="2 3" key="1">
    <citation type="submission" date="2024-03" db="EMBL/GenBank/DDBJ databases">
        <title>Human intestinal bacterial collection.</title>
        <authorList>
            <person name="Pauvert C."/>
            <person name="Hitch T.C.A."/>
            <person name="Clavel T."/>
        </authorList>
    </citation>
    <scope>NUCLEOTIDE SEQUENCE [LARGE SCALE GENOMIC DNA]</scope>
    <source>
        <strain evidence="2 3">CLA-JM-H44</strain>
    </source>
</reference>
<evidence type="ECO:0000313" key="2">
    <source>
        <dbReference type="EMBL" id="MEQ2439254.1"/>
    </source>
</evidence>
<dbReference type="Pfam" id="PF00149">
    <property type="entry name" value="Metallophos"/>
    <property type="match status" value="1"/>
</dbReference>
<dbReference type="SUPFAM" id="SSF56300">
    <property type="entry name" value="Metallo-dependent phosphatases"/>
    <property type="match status" value="1"/>
</dbReference>
<gene>
    <name evidence="2" type="ORF">WMO26_00255</name>
</gene>
<feature type="domain" description="Calcineurin-like phosphoesterase" evidence="1">
    <location>
        <begin position="2"/>
        <end position="197"/>
    </location>
</feature>
<dbReference type="EMBL" id="JBBMFD010000001">
    <property type="protein sequence ID" value="MEQ2439254.1"/>
    <property type="molecule type" value="Genomic_DNA"/>
</dbReference>
<dbReference type="InterPro" id="IPR014578">
    <property type="entry name" value="Pesterase_CT488"/>
</dbReference>
<dbReference type="PANTHER" id="PTHR31302">
    <property type="entry name" value="TRANSMEMBRANE PROTEIN WITH METALLOPHOSPHOESTERASE DOMAIN-RELATED"/>
    <property type="match status" value="1"/>
</dbReference>
<protein>
    <submittedName>
        <fullName evidence="2">Metallophosphoesterase</fullName>
    </submittedName>
</protein>
<organism evidence="2 3">
    <name type="scientific">Solibaculum intestinale</name>
    <dbReference type="NCBI Taxonomy" id="3133165"/>
    <lineage>
        <taxon>Bacteria</taxon>
        <taxon>Bacillati</taxon>
        <taxon>Bacillota</taxon>
        <taxon>Clostridia</taxon>
        <taxon>Eubacteriales</taxon>
        <taxon>Oscillospiraceae</taxon>
        <taxon>Solibaculum</taxon>
    </lineage>
</organism>
<sequence length="233" mass="26690">MSLFAIADLHLSFGTDKPMDVFKGWDNYVERLEENWRRLIGPEDTVVIPGDISWAMSLEEAKEDFAFLHALPGKKLVGKGNHDYWWCTKRKMDTFLADCGFDSIEILFNNAFAVDSIAVCGTRGWFFDAAKTEDRKILLREAGRLRLSIEEAKKTGLTPVVFLHYPPLYGDEVCEEIMEVLREHEIRRVYYGHIHGPGSRRAVTGLYGGMDFRLISCDYLGFRPVLVERTPAF</sequence>
<comment type="caution">
    <text evidence="2">The sequence shown here is derived from an EMBL/GenBank/DDBJ whole genome shotgun (WGS) entry which is preliminary data.</text>
</comment>
<dbReference type="InterPro" id="IPR029052">
    <property type="entry name" value="Metallo-depent_PP-like"/>
</dbReference>